<evidence type="ECO:0000313" key="2">
    <source>
        <dbReference type="Proteomes" id="UP001432000"/>
    </source>
</evidence>
<protein>
    <submittedName>
        <fullName evidence="1">Pyridoxamine 5'-phosphate oxidase family protein</fullName>
    </submittedName>
</protein>
<dbReference type="EMBL" id="CP147846">
    <property type="protein sequence ID" value="WXG69475.1"/>
    <property type="molecule type" value="Genomic_DNA"/>
</dbReference>
<dbReference type="Proteomes" id="UP001432000">
    <property type="component" value="Chromosome"/>
</dbReference>
<proteinExistence type="predicted"/>
<dbReference type="RefSeq" id="WP_338890279.1">
    <property type="nucleotide sequence ID" value="NZ_CP147846.1"/>
</dbReference>
<keyword evidence="2" id="KW-1185">Reference proteome</keyword>
<sequence>MTTVDRRRDLGCFVVDCAEQDEPSGEAEMERLLRNAVIARVIGVDHSGPTIDYVRYVLDENRMYFYVRGRSLLARTAVDTSIVIEIDDVGARSGRGASIVVHGVARPVNGEVPPTVLGHLPEPQFHGSPSCRLVEVTPTSLRWRRIQ</sequence>
<organism evidence="1 2">
    <name type="scientific">Rhodococcus sovatensis</name>
    <dbReference type="NCBI Taxonomy" id="1805840"/>
    <lineage>
        <taxon>Bacteria</taxon>
        <taxon>Bacillati</taxon>
        <taxon>Actinomycetota</taxon>
        <taxon>Actinomycetes</taxon>
        <taxon>Mycobacteriales</taxon>
        <taxon>Nocardiaceae</taxon>
        <taxon>Rhodococcus</taxon>
    </lineage>
</organism>
<reference evidence="1 2" key="1">
    <citation type="submission" date="2024-03" db="EMBL/GenBank/DDBJ databases">
        <title>Natural products discovery in diverse microorganisms through a two-stage MS feature dereplication strategy.</title>
        <authorList>
            <person name="Zhang R."/>
        </authorList>
    </citation>
    <scope>NUCLEOTIDE SEQUENCE [LARGE SCALE GENOMIC DNA]</scope>
    <source>
        <strain evidence="1 2">18930</strain>
    </source>
</reference>
<dbReference type="SUPFAM" id="SSF50475">
    <property type="entry name" value="FMN-binding split barrel"/>
    <property type="match status" value="1"/>
</dbReference>
<dbReference type="Gene3D" id="2.30.110.10">
    <property type="entry name" value="Electron Transport, Fmn-binding Protein, Chain A"/>
    <property type="match status" value="1"/>
</dbReference>
<dbReference type="Pfam" id="PF12900">
    <property type="entry name" value="Pyridox_ox_2"/>
    <property type="match status" value="1"/>
</dbReference>
<dbReference type="InterPro" id="IPR024747">
    <property type="entry name" value="Pyridox_Oxase-rel"/>
</dbReference>
<gene>
    <name evidence="1" type="ORF">WDS16_02650</name>
</gene>
<evidence type="ECO:0000313" key="1">
    <source>
        <dbReference type="EMBL" id="WXG69475.1"/>
    </source>
</evidence>
<dbReference type="InterPro" id="IPR012349">
    <property type="entry name" value="Split_barrel_FMN-bd"/>
</dbReference>
<accession>A0ABZ2PK21</accession>
<name>A0ABZ2PK21_9NOCA</name>